<name>A0A225DK55_9BACT</name>
<dbReference type="SUPFAM" id="SSF117074">
    <property type="entry name" value="Hypothetical protein PA1324"/>
    <property type="match status" value="1"/>
</dbReference>
<keyword evidence="2" id="KW-0964">Secreted</keyword>
<evidence type="ECO:0000256" key="1">
    <source>
        <dbReference type="ARBA" id="ARBA00004613"/>
    </source>
</evidence>
<dbReference type="Pfam" id="PF17210">
    <property type="entry name" value="SdrD_B"/>
    <property type="match status" value="1"/>
</dbReference>
<dbReference type="AlphaFoldDB" id="A0A225DK55"/>
<evidence type="ECO:0000313" key="6">
    <source>
        <dbReference type="Proteomes" id="UP000214646"/>
    </source>
</evidence>
<proteinExistence type="predicted"/>
<keyword evidence="3" id="KW-0732">Signal</keyword>
<evidence type="ECO:0000256" key="2">
    <source>
        <dbReference type="ARBA" id="ARBA00022525"/>
    </source>
</evidence>
<comment type="subcellular location">
    <subcellularLocation>
        <location evidence="1">Secreted</location>
    </subcellularLocation>
</comment>
<dbReference type="Gene3D" id="2.60.40.10">
    <property type="entry name" value="Immunoglobulins"/>
    <property type="match status" value="1"/>
</dbReference>
<dbReference type="Proteomes" id="UP000214646">
    <property type="component" value="Unassembled WGS sequence"/>
</dbReference>
<organism evidence="5 6">
    <name type="scientific">Fimbriiglobus ruber</name>
    <dbReference type="NCBI Taxonomy" id="1908690"/>
    <lineage>
        <taxon>Bacteria</taxon>
        <taxon>Pseudomonadati</taxon>
        <taxon>Planctomycetota</taxon>
        <taxon>Planctomycetia</taxon>
        <taxon>Gemmatales</taxon>
        <taxon>Gemmataceae</taxon>
        <taxon>Fimbriiglobus</taxon>
    </lineage>
</organism>
<accession>A0A225DK55</accession>
<dbReference type="InterPro" id="IPR013783">
    <property type="entry name" value="Ig-like_fold"/>
</dbReference>
<evidence type="ECO:0000256" key="3">
    <source>
        <dbReference type="ARBA" id="ARBA00022729"/>
    </source>
</evidence>
<protein>
    <recommendedName>
        <fullName evidence="4">SD-repeat containing protein B domain-containing protein</fullName>
    </recommendedName>
</protein>
<dbReference type="GO" id="GO:0005576">
    <property type="term" value="C:extracellular region"/>
    <property type="evidence" value="ECO:0007669"/>
    <property type="project" value="UniProtKB-SubCell"/>
</dbReference>
<evidence type="ECO:0000313" key="5">
    <source>
        <dbReference type="EMBL" id="OWK41752.1"/>
    </source>
</evidence>
<feature type="domain" description="SD-repeat containing protein B" evidence="4">
    <location>
        <begin position="32"/>
        <end position="80"/>
    </location>
</feature>
<gene>
    <name evidence="5" type="ORF">FRUB_03830</name>
</gene>
<sequence length="148" mass="15040">MSLGLTGSTSYAIDGSSGTVNVLDDRAQVNGQAWMDNDGDGVEDAGDTPVVGDTVQLLNTSTGDVVGTTTTDRNGNYQFVYDTLTSASPTSPISVQIVFGNPNAASDIFVVGGPNSNIIDVMNGMTAAFTLVAGGKGKKMGGLLCPRA</sequence>
<dbReference type="InterPro" id="IPR033764">
    <property type="entry name" value="Sdr_B"/>
</dbReference>
<comment type="caution">
    <text evidence="5">The sequence shown here is derived from an EMBL/GenBank/DDBJ whole genome shotgun (WGS) entry which is preliminary data.</text>
</comment>
<reference evidence="6" key="1">
    <citation type="submission" date="2017-06" db="EMBL/GenBank/DDBJ databases">
        <title>Genome analysis of Fimbriiglobus ruber SP5, the first member of the order Planctomycetales with confirmed chitinolytic capability.</title>
        <authorList>
            <person name="Ravin N.V."/>
            <person name="Rakitin A.L."/>
            <person name="Ivanova A.A."/>
            <person name="Beletsky A.V."/>
            <person name="Kulichevskaya I.S."/>
            <person name="Mardanov A.V."/>
            <person name="Dedysh S.N."/>
        </authorList>
    </citation>
    <scope>NUCLEOTIDE SEQUENCE [LARGE SCALE GENOMIC DNA]</scope>
    <source>
        <strain evidence="6">SP5</strain>
    </source>
</reference>
<keyword evidence="6" id="KW-1185">Reference proteome</keyword>
<evidence type="ECO:0000259" key="4">
    <source>
        <dbReference type="Pfam" id="PF17210"/>
    </source>
</evidence>
<dbReference type="EMBL" id="NIDE01000005">
    <property type="protein sequence ID" value="OWK41752.1"/>
    <property type="molecule type" value="Genomic_DNA"/>
</dbReference>